<keyword evidence="13" id="KW-1185">Reference proteome</keyword>
<dbReference type="Pfam" id="PF02701">
    <property type="entry name" value="Zn_ribbon_Dof"/>
    <property type="match status" value="1"/>
</dbReference>
<keyword evidence="2 8" id="KW-0863">Zinc-finger</keyword>
<organism evidence="12 13">
    <name type="scientific">Brassica cretica</name>
    <name type="common">Mustard</name>
    <dbReference type="NCBI Taxonomy" id="69181"/>
    <lineage>
        <taxon>Eukaryota</taxon>
        <taxon>Viridiplantae</taxon>
        <taxon>Streptophyta</taxon>
        <taxon>Embryophyta</taxon>
        <taxon>Tracheophyta</taxon>
        <taxon>Spermatophyta</taxon>
        <taxon>Magnoliopsida</taxon>
        <taxon>eudicotyledons</taxon>
        <taxon>Gunneridae</taxon>
        <taxon>Pentapetalae</taxon>
        <taxon>rosids</taxon>
        <taxon>malvids</taxon>
        <taxon>Brassicales</taxon>
        <taxon>Brassicaceae</taxon>
        <taxon>Brassiceae</taxon>
        <taxon>Brassica</taxon>
    </lineage>
</organism>
<evidence type="ECO:0000259" key="11">
    <source>
        <dbReference type="PROSITE" id="PS50884"/>
    </source>
</evidence>
<evidence type="ECO:0000256" key="4">
    <source>
        <dbReference type="ARBA" id="ARBA00023015"/>
    </source>
</evidence>
<dbReference type="Proteomes" id="UP000266723">
    <property type="component" value="Unassembled WGS sequence"/>
</dbReference>
<feature type="compositionally biased region" description="Polar residues" evidence="10">
    <location>
        <begin position="405"/>
        <end position="423"/>
    </location>
</feature>
<sequence>MLRWSVILTATESGPVSSLFICLRFLFLRFDIRWVSCLCCVLVFSPRLVWVVGLEIKFSNHFVDCLDCFSRVETVFRCAVAITGLVSSFSLGGIFRSSFDEVSKWGSCAVPWYASYGFSGLLGKGLWSLCSIATVLEQSIANRVCVSSLVARVDGLFSGGFSCLKKWSLEFINAKSLTRFPHNLKSVRQNESLLQFPRPRNLYKNTLSPTLKIIITTTKPCINSLMNNSRVLVRRNNQVSGEKPPPRICPRCNSDNTRFCYYNNYSVSQPRYTCKNCRRLWTHGGTLRNISAGGSRIDQPSVAQVVPVETQQVNHYQTFLHGQETNDFLGSIGDSSSSAGVVGSHFGSLPETHGDMVFPVRSHPPMNRPVFNDGSFPQGYYHVGHVNNYNSYRVNQEDPNKPRQRFNNTMSKNHNTSTSGSRG</sequence>
<comment type="subcellular location">
    <subcellularLocation>
        <location evidence="8 9">Nucleus</location>
    </subcellularLocation>
</comment>
<evidence type="ECO:0000256" key="5">
    <source>
        <dbReference type="ARBA" id="ARBA00023125"/>
    </source>
</evidence>
<keyword evidence="4 9" id="KW-0805">Transcription regulation</keyword>
<evidence type="ECO:0000313" key="13">
    <source>
        <dbReference type="Proteomes" id="UP000266723"/>
    </source>
</evidence>
<evidence type="ECO:0000256" key="1">
    <source>
        <dbReference type="ARBA" id="ARBA00022723"/>
    </source>
</evidence>
<keyword evidence="7 8" id="KW-0539">Nucleus</keyword>
<comment type="function">
    <text evidence="9">Transcription factor that binds specifically to a 5'-AA[AG]G-3' consensus core sequence.</text>
</comment>
<proteinExistence type="predicted"/>
<evidence type="ECO:0000256" key="10">
    <source>
        <dbReference type="SAM" id="MobiDB-lite"/>
    </source>
</evidence>
<evidence type="ECO:0000256" key="2">
    <source>
        <dbReference type="ARBA" id="ARBA00022771"/>
    </source>
</evidence>
<dbReference type="InterPro" id="IPR045174">
    <property type="entry name" value="Dof"/>
</dbReference>
<dbReference type="PROSITE" id="PS50884">
    <property type="entry name" value="ZF_DOF_2"/>
    <property type="match status" value="1"/>
</dbReference>
<keyword evidence="6 9" id="KW-0804">Transcription</keyword>
<accession>A0ABQ7BYF5</accession>
<dbReference type="PANTHER" id="PTHR31992">
    <property type="entry name" value="DOF ZINC FINGER PROTEIN DOF1.4-RELATED"/>
    <property type="match status" value="1"/>
</dbReference>
<keyword evidence="1 9" id="KW-0479">Metal-binding</keyword>
<evidence type="ECO:0000313" key="12">
    <source>
        <dbReference type="EMBL" id="KAF3544317.1"/>
    </source>
</evidence>
<evidence type="ECO:0000256" key="3">
    <source>
        <dbReference type="ARBA" id="ARBA00022833"/>
    </source>
</evidence>
<feature type="region of interest" description="Disordered" evidence="10">
    <location>
        <begin position="392"/>
        <end position="423"/>
    </location>
</feature>
<evidence type="ECO:0000256" key="7">
    <source>
        <dbReference type="ARBA" id="ARBA00023242"/>
    </source>
</evidence>
<evidence type="ECO:0000256" key="9">
    <source>
        <dbReference type="RuleBase" id="RU369094"/>
    </source>
</evidence>
<gene>
    <name evidence="12" type="ORF">DY000_02009671</name>
</gene>
<dbReference type="PANTHER" id="PTHR31992:SF363">
    <property type="entry name" value="DOF ZINC FINGER PROTEIN"/>
    <property type="match status" value="1"/>
</dbReference>
<evidence type="ECO:0000256" key="8">
    <source>
        <dbReference type="PROSITE-ProRule" id="PRU00071"/>
    </source>
</evidence>
<protein>
    <recommendedName>
        <fullName evidence="9">Dof zinc finger protein</fullName>
    </recommendedName>
</protein>
<dbReference type="EMBL" id="QGKV02000832">
    <property type="protein sequence ID" value="KAF3544317.1"/>
    <property type="molecule type" value="Genomic_DNA"/>
</dbReference>
<comment type="caution">
    <text evidence="12">The sequence shown here is derived from an EMBL/GenBank/DDBJ whole genome shotgun (WGS) entry which is preliminary data.</text>
</comment>
<reference evidence="12 13" key="1">
    <citation type="journal article" date="2020" name="BMC Genomics">
        <title>Intraspecific diversification of the crop wild relative Brassica cretica Lam. using demographic model selection.</title>
        <authorList>
            <person name="Kioukis A."/>
            <person name="Michalopoulou V.A."/>
            <person name="Briers L."/>
            <person name="Pirintsos S."/>
            <person name="Studholme D.J."/>
            <person name="Pavlidis P."/>
            <person name="Sarris P.F."/>
        </authorList>
    </citation>
    <scope>NUCLEOTIDE SEQUENCE [LARGE SCALE GENOMIC DNA]</scope>
    <source>
        <strain evidence="13">cv. PFS-1207/04</strain>
    </source>
</reference>
<dbReference type="InterPro" id="IPR003851">
    <property type="entry name" value="Znf_Dof"/>
</dbReference>
<dbReference type="PROSITE" id="PS01361">
    <property type="entry name" value="ZF_DOF_1"/>
    <property type="match status" value="1"/>
</dbReference>
<evidence type="ECO:0000256" key="6">
    <source>
        <dbReference type="ARBA" id="ARBA00023163"/>
    </source>
</evidence>
<feature type="domain" description="Dof-type" evidence="11">
    <location>
        <begin position="247"/>
        <end position="301"/>
    </location>
</feature>
<keyword evidence="3 9" id="KW-0862">Zinc</keyword>
<name>A0ABQ7BYF5_BRACR</name>
<keyword evidence="5 8" id="KW-0238">DNA-binding</keyword>